<dbReference type="PANTHER" id="PTHR16212:SF4">
    <property type="entry name" value="FOCADHESIN"/>
    <property type="match status" value="1"/>
</dbReference>
<proteinExistence type="predicted"/>
<dbReference type="SUPFAM" id="SSF48371">
    <property type="entry name" value="ARM repeat"/>
    <property type="match status" value="1"/>
</dbReference>
<reference evidence="2" key="1">
    <citation type="submission" date="2020-06" db="EMBL/GenBank/DDBJ databases">
        <authorList>
            <person name="Li T."/>
            <person name="Hu X."/>
            <person name="Zhang T."/>
            <person name="Song X."/>
            <person name="Zhang H."/>
            <person name="Dai N."/>
            <person name="Sheng W."/>
            <person name="Hou X."/>
            <person name="Wei L."/>
        </authorList>
    </citation>
    <scope>NUCLEOTIDE SEQUENCE</scope>
    <source>
        <strain evidence="2">K16</strain>
        <tissue evidence="2">Leaf</tissue>
    </source>
</reference>
<evidence type="ECO:0000313" key="3">
    <source>
        <dbReference type="Proteomes" id="UP001289374"/>
    </source>
</evidence>
<reference evidence="2" key="2">
    <citation type="journal article" date="2024" name="Plant">
        <title>Genomic evolution and insights into agronomic trait innovations of Sesamum species.</title>
        <authorList>
            <person name="Miao H."/>
            <person name="Wang L."/>
            <person name="Qu L."/>
            <person name="Liu H."/>
            <person name="Sun Y."/>
            <person name="Le M."/>
            <person name="Wang Q."/>
            <person name="Wei S."/>
            <person name="Zheng Y."/>
            <person name="Lin W."/>
            <person name="Duan Y."/>
            <person name="Cao H."/>
            <person name="Xiong S."/>
            <person name="Wang X."/>
            <person name="Wei L."/>
            <person name="Li C."/>
            <person name="Ma Q."/>
            <person name="Ju M."/>
            <person name="Zhao R."/>
            <person name="Li G."/>
            <person name="Mu C."/>
            <person name="Tian Q."/>
            <person name="Mei H."/>
            <person name="Zhang T."/>
            <person name="Gao T."/>
            <person name="Zhang H."/>
        </authorList>
    </citation>
    <scope>NUCLEOTIDE SEQUENCE</scope>
    <source>
        <strain evidence="2">K16</strain>
    </source>
</reference>
<gene>
    <name evidence="2" type="ORF">Sango_1766900</name>
</gene>
<dbReference type="InterPro" id="IPR022542">
    <property type="entry name" value="FOCAD/RST1_DUF3730"/>
</dbReference>
<accession>A0AAE2BPE4</accession>
<feature type="domain" description="DUF3730" evidence="1">
    <location>
        <begin position="488"/>
        <end position="564"/>
    </location>
</feature>
<feature type="domain" description="DUF3730" evidence="1">
    <location>
        <begin position="78"/>
        <end position="344"/>
    </location>
</feature>
<dbReference type="InterPro" id="IPR045163">
    <property type="entry name" value="Focadhesin/RST1"/>
</dbReference>
<dbReference type="InterPro" id="IPR016024">
    <property type="entry name" value="ARM-type_fold"/>
</dbReference>
<dbReference type="Pfam" id="PF12530">
    <property type="entry name" value="DUF3730"/>
    <property type="match status" value="2"/>
</dbReference>
<evidence type="ECO:0000313" key="2">
    <source>
        <dbReference type="EMBL" id="KAK4392961.1"/>
    </source>
</evidence>
<keyword evidence="3" id="KW-1185">Reference proteome</keyword>
<sequence length="1454" mass="161536">MDSSYAPLLEKIRIPQPSLQKLAVISIFDKFRSGPPSNHGQDAVSRCLRSASPAVVDQSTRELCRLVKDSKLDISTALLELQSALEDSSSPQFTGVFIKAIGLLTRLGFEEKPYSFRFNSSENHPFVKILSCGTEVQGELVKQVIVFMTKCKHLGMEAICDFLGPFLNYCIVKVPSSSSSSAFVRNLMSTMAAFCCSFPLEAVPIIKLLTCRLKYFPSNNAEEVTNVSYIFECLVDAYLVVLRQLVGMGSLVHEAQLCGLALLEAVLLQHKDFAKCSGGVEKILDVTRHTLAVQKELGLNYVTELSSLMLSLFPILVHSELEHEQYSTLKLVLFLLRWKNEDDHGIGAFPSQLSEELLFIFPVLALVSSPSRFVKQTATDLLSILGKIASNLMISPKEKRVPDGKHLSIASPGSIVFRFLRNLWFEDQLSLHGLIYVNLFPDCGVYGTEEHFQLKAWASSVREYYLGIIGKQKSTSTISQSQEMFLTDFYTAWDVIAKHIQNYLGNAIVAYGLSLLLRWGAMDAEAYPEAATNVLNILWDIGTSREVIQSSLWTRAREAAFTALRQYEVLPASLHMIKSVASNFLLNWLSQYEHEYRQWSAAISLGLISSCLHVTDHKQKFKNINGLLEVASISKSTLVRGACGIGLGFSSQDLLTRVDSGADTKFEKETYRMQETELLRKILRTLVQMIYQFSGSSSGILEKLATYFPLGTDDCSSSEVEILREDISHLAEDAWSVAGPIIGLGNSLGAIYRAGAHDAVLYLKALIVSWIPTADILFSKSVVGENGLQMLSLGACLVLPTITSFCIKVELIDDLELAHLVSIFIDLISELLSVGPSDTFHRNLLMASCAASGSLLSIVFNAGLHSLEVDYVKGLLALFRRTYSSPNPPFTHLGGMLGVINMMGAGAGTLIQHLPLAAKASTVNQKELSHVLGPLLSNHDLEAETTSLIQDIFLVAQNSEDPQLQQHAAWAVSFLRHFVFSTGHTNEEGAVYNDSGIPKSVPQGFAEDSIVMKLSVWLVRMNYSELGTSINIKTTAFALRCLSHAPRLPSFDWEAVIRRCMKYGGQVAEMPSQNIAPRRTLREDCLLFMLSHANQFDSLLGFLDELSDLARLKSLESNLQSLMLLHLADLLKIFSNSRVVKLFDDVADFLHWSVSSDQYNPEEKISLRVSCWKGLRICLNDSALETQDYAYNLEHCMDVLFRMLPWSHSGVTLESYQKISKLEWTEAIGCLGKARQGWLSDLLLVSDTDFKQENDQIVKPLKKVQVKAALVRIGSIPLLELAKLKAYILDSNSEVIWNILVEVAVTLQRSDESTRRQWLVDTAEILCVTSYPSTALRFLGLLSGSCCKYMPVLVADKNNVLTDLPATLSSLLLGTGWGVIADFVASYVWKSTERIYDWARHVKRGGYVPGSQPIDRTENHMADFLLQVMHHTCVSLKQYLPVEKQLGLANMVVT</sequence>
<organism evidence="2 3">
    <name type="scientific">Sesamum angolense</name>
    <dbReference type="NCBI Taxonomy" id="2727404"/>
    <lineage>
        <taxon>Eukaryota</taxon>
        <taxon>Viridiplantae</taxon>
        <taxon>Streptophyta</taxon>
        <taxon>Embryophyta</taxon>
        <taxon>Tracheophyta</taxon>
        <taxon>Spermatophyta</taxon>
        <taxon>Magnoliopsida</taxon>
        <taxon>eudicotyledons</taxon>
        <taxon>Gunneridae</taxon>
        <taxon>Pentapetalae</taxon>
        <taxon>asterids</taxon>
        <taxon>lamiids</taxon>
        <taxon>Lamiales</taxon>
        <taxon>Pedaliaceae</taxon>
        <taxon>Sesamum</taxon>
    </lineage>
</organism>
<dbReference type="GO" id="GO:0060147">
    <property type="term" value="P:regulation of post-transcriptional gene silencing"/>
    <property type="evidence" value="ECO:0007669"/>
    <property type="project" value="InterPro"/>
</dbReference>
<dbReference type="PANTHER" id="PTHR16212">
    <property type="entry name" value="FOCADHESIN FAMILY MEMBER"/>
    <property type="match status" value="1"/>
</dbReference>
<name>A0AAE2BPE4_9LAMI</name>
<comment type="caution">
    <text evidence="2">The sequence shown here is derived from an EMBL/GenBank/DDBJ whole genome shotgun (WGS) entry which is preliminary data.</text>
</comment>
<dbReference type="Proteomes" id="UP001289374">
    <property type="component" value="Unassembled WGS sequence"/>
</dbReference>
<dbReference type="EMBL" id="JACGWL010000010">
    <property type="protein sequence ID" value="KAK4392961.1"/>
    <property type="molecule type" value="Genomic_DNA"/>
</dbReference>
<evidence type="ECO:0000259" key="1">
    <source>
        <dbReference type="Pfam" id="PF12530"/>
    </source>
</evidence>
<protein>
    <submittedName>
        <fullName evidence="2">Protein RST1</fullName>
    </submittedName>
</protein>